<reference evidence="3 4" key="1">
    <citation type="journal article" date="2021" name="J. Biosci. Bioeng.">
        <title>Identification and characterization of a chc gene cluster responsible for the aromatization pathway of cyclohexanecarboxylate degradation in Sinomonas cyclohexanicum ATCC 51369.</title>
        <authorList>
            <person name="Yamamoto T."/>
            <person name="Hasegawa Y."/>
            <person name="Lau P.C.K."/>
            <person name="Iwaki H."/>
        </authorList>
    </citation>
    <scope>NUCLEOTIDE SEQUENCE [LARGE SCALE GENOMIC DNA]</scope>
    <source>
        <strain evidence="3 4">ATCC 51369</strain>
    </source>
</reference>
<dbReference type="SUPFAM" id="SSF75304">
    <property type="entry name" value="Amidase signature (AS) enzymes"/>
    <property type="match status" value="1"/>
</dbReference>
<proteinExistence type="inferred from homology"/>
<dbReference type="Gene3D" id="3.90.1300.10">
    <property type="entry name" value="Amidase signature (AS) domain"/>
    <property type="match status" value="1"/>
</dbReference>
<dbReference type="PANTHER" id="PTHR11895">
    <property type="entry name" value="TRANSAMIDASE"/>
    <property type="match status" value="1"/>
</dbReference>
<dbReference type="InterPro" id="IPR000120">
    <property type="entry name" value="Amidase"/>
</dbReference>
<dbReference type="InterPro" id="IPR036928">
    <property type="entry name" value="AS_sf"/>
</dbReference>
<evidence type="ECO:0000313" key="3">
    <source>
        <dbReference type="EMBL" id="BCT76422.1"/>
    </source>
</evidence>
<keyword evidence="4" id="KW-1185">Reference proteome</keyword>
<dbReference type="RefSeq" id="WP_229229252.1">
    <property type="nucleotide sequence ID" value="NZ_AP024525.1"/>
</dbReference>
<dbReference type="InterPro" id="IPR023631">
    <property type="entry name" value="Amidase_dom"/>
</dbReference>
<evidence type="ECO:0000259" key="2">
    <source>
        <dbReference type="Pfam" id="PF01425"/>
    </source>
</evidence>
<evidence type="ECO:0000256" key="1">
    <source>
        <dbReference type="ARBA" id="ARBA00009199"/>
    </source>
</evidence>
<feature type="domain" description="Amidase" evidence="2">
    <location>
        <begin position="72"/>
        <end position="464"/>
    </location>
</feature>
<comment type="similarity">
    <text evidence="1">Belongs to the amidase family.</text>
</comment>
<organism evidence="3 4">
    <name type="scientific">Sinomonas cyclohexanicum</name>
    <name type="common">Corynebacterium cyclohexanicum</name>
    <dbReference type="NCBI Taxonomy" id="322009"/>
    <lineage>
        <taxon>Bacteria</taxon>
        <taxon>Bacillati</taxon>
        <taxon>Actinomycetota</taxon>
        <taxon>Actinomycetes</taxon>
        <taxon>Micrococcales</taxon>
        <taxon>Micrococcaceae</taxon>
        <taxon>Sinomonas</taxon>
    </lineage>
</organism>
<accession>A0ABM7PVX0</accession>
<protein>
    <submittedName>
        <fullName evidence="3">Amidase</fullName>
    </submittedName>
</protein>
<dbReference type="Proteomes" id="UP001319861">
    <property type="component" value="Chromosome"/>
</dbReference>
<dbReference type="PANTHER" id="PTHR11895:SF7">
    <property type="entry name" value="GLUTAMYL-TRNA(GLN) AMIDOTRANSFERASE SUBUNIT A, MITOCHONDRIAL"/>
    <property type="match status" value="1"/>
</dbReference>
<name>A0ABM7PVX0_SINCY</name>
<sequence>MDEQLRWLDGLAQAALVRTRAASTAELEAEFRERVRALGAPLGALVWEAGPGGALADVPGGAHDGAPPPSPSRAPFAGVPFLVKDLALEIEGTPFSEGSRWAEGTVSTHTQELALRHSRAGLVTVGKTATCEFGLAPHCEPAAHGPVRNPWELTRSTSGSSGGSAAAVAAGIVPMAHGNDLGGSLRYPAAWCGVFGFKPSRGLVPMGPAYGDIVGGFAVEHALTRSVRDSAALLDAVAGPQPGDPYAAAGEPGGCLAALADGPGRLRIAATATPRGGQDVDPAWAGALEDTVGLLARLGHTVTEGAPAALGRDGHRAMAAVYRGAADWIRVYWTRRTGREPGEGDIEPYTRALFERGRRLGAGEYLAGVEELQRFSRRTAGFFSDVDVWLTPAMGGPPVPLGTLTGTEDEPLRGEKAAGGFLMFDAEYANITGGPAMSVPAGLDAHGLPVAVALLGRPGDDARLMALAAQLEAARPWAHLHPRLEAH</sequence>
<dbReference type="EMBL" id="AP024525">
    <property type="protein sequence ID" value="BCT76422.1"/>
    <property type="molecule type" value="Genomic_DNA"/>
</dbReference>
<gene>
    <name evidence="3" type="ORF">SCMU_22640</name>
</gene>
<dbReference type="Pfam" id="PF01425">
    <property type="entry name" value="Amidase"/>
    <property type="match status" value="1"/>
</dbReference>
<evidence type="ECO:0000313" key="4">
    <source>
        <dbReference type="Proteomes" id="UP001319861"/>
    </source>
</evidence>